<dbReference type="Pfam" id="PF13391">
    <property type="entry name" value="HNH_2"/>
    <property type="match status" value="1"/>
</dbReference>
<reference evidence="2" key="1">
    <citation type="submission" date="2022-09" db="EMBL/GenBank/DDBJ databases">
        <title>Intensive care unit water sources are persistently colonized with multi-drug resistant bacteria and are the site of extensive horizontal gene transfer of antibiotic resistance genes.</title>
        <authorList>
            <person name="Diorio-Toth L."/>
        </authorList>
    </citation>
    <scope>NUCLEOTIDE SEQUENCE</scope>
    <source>
        <strain evidence="2">GD03863</strain>
    </source>
</reference>
<evidence type="ECO:0000313" key="3">
    <source>
        <dbReference type="Proteomes" id="UP001161137"/>
    </source>
</evidence>
<accession>A0AA42LKL5</accession>
<gene>
    <name evidence="2" type="ORF">N5D41_07470</name>
</gene>
<keyword evidence="2" id="KW-0540">Nuclease</keyword>
<sequence length="439" mass="48384">MELKDKGQWRTFLASAMDSAPTVTPARAIRPVSTDEYRHALQSLAPAITEKQRRMLIGHAQAPGHAITMSELAALVGFPGYSAANLQYGLLAGKLADALGVPRPSFLVYVLASFDDDPGTSHSRAHMYPELVAALQQLGWAESEPMNRNEGATTDAGNDSLTIQQLMMTLERQGFTRPVQSGLKVLRMEHPLLPQPLFIKQSTSAQARPTTPLVLHPDYESQLAELLVISGVERSDGRYYHNSNLRGFPKRRNGGATDIAYGLDLGFRHVAALEQLLVHLLGKASGTAIQEPSHTNVLLPNDCGLQDQAVTDTERDALIKARVGQSGYRDDLLAYWGGCAVTDCSVPELLRASHIKPWRAASPAERLDPFNGLLLTPNLDLAFDQGLISFDDQGQILIGEDLDPDSARALNITPELRLRQIESRHRDYLAWHREHLFRK</sequence>
<protein>
    <submittedName>
        <fullName evidence="2">HNH endonuclease</fullName>
    </submittedName>
</protein>
<dbReference type="EMBL" id="JAOCDH010000006">
    <property type="protein sequence ID" value="MDH0701328.1"/>
    <property type="molecule type" value="Genomic_DNA"/>
</dbReference>
<organism evidence="2 3">
    <name type="scientific">Ectopseudomonas toyotomiensis</name>
    <dbReference type="NCBI Taxonomy" id="554344"/>
    <lineage>
        <taxon>Bacteria</taxon>
        <taxon>Pseudomonadati</taxon>
        <taxon>Pseudomonadota</taxon>
        <taxon>Gammaproteobacteria</taxon>
        <taxon>Pseudomonadales</taxon>
        <taxon>Pseudomonadaceae</taxon>
        <taxon>Ectopseudomonas</taxon>
    </lineage>
</organism>
<keyword evidence="2" id="KW-0378">Hydrolase</keyword>
<evidence type="ECO:0000259" key="1">
    <source>
        <dbReference type="Pfam" id="PF13391"/>
    </source>
</evidence>
<comment type="caution">
    <text evidence="2">The sequence shown here is derived from an EMBL/GenBank/DDBJ whole genome shotgun (WGS) entry which is preliminary data.</text>
</comment>
<keyword evidence="2" id="KW-0255">Endonuclease</keyword>
<evidence type="ECO:0000313" key="2">
    <source>
        <dbReference type="EMBL" id="MDH0701328.1"/>
    </source>
</evidence>
<dbReference type="Proteomes" id="UP001161137">
    <property type="component" value="Unassembled WGS sequence"/>
</dbReference>
<dbReference type="GO" id="GO:0004519">
    <property type="term" value="F:endonuclease activity"/>
    <property type="evidence" value="ECO:0007669"/>
    <property type="project" value="UniProtKB-KW"/>
</dbReference>
<feature type="domain" description="HNH nuclease" evidence="1">
    <location>
        <begin position="339"/>
        <end position="391"/>
    </location>
</feature>
<dbReference type="AlphaFoldDB" id="A0AA42LKL5"/>
<dbReference type="InterPro" id="IPR003615">
    <property type="entry name" value="HNH_nuc"/>
</dbReference>
<proteinExistence type="predicted"/>
<dbReference type="RefSeq" id="WP_230875527.1">
    <property type="nucleotide sequence ID" value="NZ_JACFYY010000026.1"/>
</dbReference>
<name>A0AA42LKL5_9GAMM</name>